<reference evidence="1 2" key="1">
    <citation type="submission" date="2023-04" db="EMBL/GenBank/DDBJ databases">
        <title>Luteimonas endophyticus RD2P54.</title>
        <authorList>
            <person name="Sun J.-Q."/>
        </authorList>
    </citation>
    <scope>NUCLEOTIDE SEQUENCE [LARGE SCALE GENOMIC DNA]</scope>
    <source>
        <strain evidence="1 2">RD2P54</strain>
    </source>
</reference>
<organism evidence="1 2">
    <name type="scientific">Luteimonas endophytica</name>
    <dbReference type="NCBI Taxonomy" id="3042023"/>
    <lineage>
        <taxon>Bacteria</taxon>
        <taxon>Pseudomonadati</taxon>
        <taxon>Pseudomonadota</taxon>
        <taxon>Gammaproteobacteria</taxon>
        <taxon>Lysobacterales</taxon>
        <taxon>Lysobacteraceae</taxon>
        <taxon>Luteimonas</taxon>
    </lineage>
</organism>
<proteinExistence type="predicted"/>
<dbReference type="RefSeq" id="WP_280573024.1">
    <property type="nucleotide sequence ID" value="NZ_JARXRM010000019.1"/>
</dbReference>
<keyword evidence="2" id="KW-1185">Reference proteome</keyword>
<sequence>MITAVSPLAGSAGAVRFLDGAVGVAGEGIAGPAGSIGADGRVAPVGVSPVAWLVGCVDVIGAAGCWANSVSGAANADSEIASKVLRNMGLSFWADEDRMKIDIHPATKRIPAAVKFT</sequence>
<gene>
    <name evidence="1" type="ORF">QFW77_04080</name>
</gene>
<evidence type="ECO:0000313" key="1">
    <source>
        <dbReference type="EMBL" id="MDH5822168.1"/>
    </source>
</evidence>
<dbReference type="Proteomes" id="UP001156940">
    <property type="component" value="Unassembled WGS sequence"/>
</dbReference>
<protein>
    <submittedName>
        <fullName evidence="1">Uncharacterized protein</fullName>
    </submittedName>
</protein>
<comment type="caution">
    <text evidence="1">The sequence shown here is derived from an EMBL/GenBank/DDBJ whole genome shotgun (WGS) entry which is preliminary data.</text>
</comment>
<evidence type="ECO:0000313" key="2">
    <source>
        <dbReference type="Proteomes" id="UP001156940"/>
    </source>
</evidence>
<accession>A0ABT6J5R9</accession>
<name>A0ABT6J5R9_9GAMM</name>
<dbReference type="EMBL" id="JARXRM010000019">
    <property type="protein sequence ID" value="MDH5822168.1"/>
    <property type="molecule type" value="Genomic_DNA"/>
</dbReference>